<dbReference type="SUPFAM" id="SSF56112">
    <property type="entry name" value="Protein kinase-like (PK-like)"/>
    <property type="match status" value="1"/>
</dbReference>
<dbReference type="OrthoDB" id="5809314at2759"/>
<feature type="domain" description="Protein kinase" evidence="1">
    <location>
        <begin position="1"/>
        <end position="186"/>
    </location>
</feature>
<dbReference type="PANTHER" id="PTHR44329">
    <property type="entry name" value="SERINE/THREONINE-PROTEIN KINASE TNNI3K-RELATED"/>
    <property type="match status" value="1"/>
</dbReference>
<keyword evidence="3" id="KW-1185">Reference proteome</keyword>
<organism evidence="2 3">
    <name type="scientific">Suillus luteus UH-Slu-Lm8-n1</name>
    <dbReference type="NCBI Taxonomy" id="930992"/>
    <lineage>
        <taxon>Eukaryota</taxon>
        <taxon>Fungi</taxon>
        <taxon>Dikarya</taxon>
        <taxon>Basidiomycota</taxon>
        <taxon>Agaricomycotina</taxon>
        <taxon>Agaricomycetes</taxon>
        <taxon>Agaricomycetidae</taxon>
        <taxon>Boletales</taxon>
        <taxon>Suillineae</taxon>
        <taxon>Suillaceae</taxon>
        <taxon>Suillus</taxon>
    </lineage>
</organism>
<name>A0A0D0A1Q8_9AGAM</name>
<dbReference type="STRING" id="930992.A0A0D0A1Q8"/>
<protein>
    <recommendedName>
        <fullName evidence="1">Protein kinase domain-containing protein</fullName>
    </recommendedName>
</protein>
<dbReference type="PROSITE" id="PS50011">
    <property type="entry name" value="PROTEIN_KINASE_DOM"/>
    <property type="match status" value="1"/>
</dbReference>
<dbReference type="InterPro" id="IPR008266">
    <property type="entry name" value="Tyr_kinase_AS"/>
</dbReference>
<dbReference type="GO" id="GO:0004674">
    <property type="term" value="F:protein serine/threonine kinase activity"/>
    <property type="evidence" value="ECO:0007669"/>
    <property type="project" value="TreeGrafter"/>
</dbReference>
<dbReference type="Gene3D" id="1.10.510.10">
    <property type="entry name" value="Transferase(Phosphotransferase) domain 1"/>
    <property type="match status" value="1"/>
</dbReference>
<feature type="non-terminal residue" evidence="2">
    <location>
        <position position="186"/>
    </location>
</feature>
<dbReference type="PROSITE" id="PS00109">
    <property type="entry name" value="PROTEIN_KINASE_TYR"/>
    <property type="match status" value="1"/>
</dbReference>
<reference evidence="2 3" key="1">
    <citation type="submission" date="2014-04" db="EMBL/GenBank/DDBJ databases">
        <authorList>
            <consortium name="DOE Joint Genome Institute"/>
            <person name="Kuo A."/>
            <person name="Ruytinx J."/>
            <person name="Rineau F."/>
            <person name="Colpaert J."/>
            <person name="Kohler A."/>
            <person name="Nagy L.G."/>
            <person name="Floudas D."/>
            <person name="Copeland A."/>
            <person name="Barry K.W."/>
            <person name="Cichocki N."/>
            <person name="Veneault-Fourrey C."/>
            <person name="LaButti K."/>
            <person name="Lindquist E.A."/>
            <person name="Lipzen A."/>
            <person name="Lundell T."/>
            <person name="Morin E."/>
            <person name="Murat C."/>
            <person name="Sun H."/>
            <person name="Tunlid A."/>
            <person name="Henrissat B."/>
            <person name="Grigoriev I.V."/>
            <person name="Hibbett D.S."/>
            <person name="Martin F."/>
            <person name="Nordberg H.P."/>
            <person name="Cantor M.N."/>
            <person name="Hua S.X."/>
        </authorList>
    </citation>
    <scope>NUCLEOTIDE SEQUENCE [LARGE SCALE GENOMIC DNA]</scope>
    <source>
        <strain evidence="2 3">UH-Slu-Lm8-n1</strain>
    </source>
</reference>
<evidence type="ECO:0000259" key="1">
    <source>
        <dbReference type="PROSITE" id="PS50011"/>
    </source>
</evidence>
<dbReference type="InterPro" id="IPR000719">
    <property type="entry name" value="Prot_kinase_dom"/>
</dbReference>
<dbReference type="EMBL" id="KN835596">
    <property type="protein sequence ID" value="KIK35701.1"/>
    <property type="molecule type" value="Genomic_DNA"/>
</dbReference>
<evidence type="ECO:0000313" key="2">
    <source>
        <dbReference type="EMBL" id="KIK35701.1"/>
    </source>
</evidence>
<dbReference type="AlphaFoldDB" id="A0A0D0A1Q8"/>
<gene>
    <name evidence="2" type="ORF">CY34DRAFT_32641</name>
</gene>
<accession>A0A0D0A1Q8</accession>
<evidence type="ECO:0000313" key="3">
    <source>
        <dbReference type="Proteomes" id="UP000054485"/>
    </source>
</evidence>
<dbReference type="InParanoid" id="A0A0D0A1Q8"/>
<dbReference type="InterPro" id="IPR051681">
    <property type="entry name" value="Ser/Thr_Kinases-Pseudokinases"/>
</dbReference>
<sequence length="186" mass="20725">MIRREAYVWIQLLHDNILPLEGVTEGFGPLPAFVSLWMEEGSLDGYLKREVGLSWERKLSMVRDVAAGLQYLHDKDIVHGDLTATNVLVSGDGRLCLADYGLSMILAESGNPTFNSCHGGNVRWMPPEAIQLGDAGEEENKPTKAWDIYSFGCIMMQVFTGNQPYAWITDSLFVMGAILRGRAPFR</sequence>
<proteinExistence type="predicted"/>
<dbReference type="HOGENOM" id="CLU_000288_7_18_1"/>
<dbReference type="InterPro" id="IPR001245">
    <property type="entry name" value="Ser-Thr/Tyr_kinase_cat_dom"/>
</dbReference>
<dbReference type="Pfam" id="PF07714">
    <property type="entry name" value="PK_Tyr_Ser-Thr"/>
    <property type="match status" value="1"/>
</dbReference>
<dbReference type="Proteomes" id="UP000054485">
    <property type="component" value="Unassembled WGS sequence"/>
</dbReference>
<dbReference type="InterPro" id="IPR011009">
    <property type="entry name" value="Kinase-like_dom_sf"/>
</dbReference>
<reference evidence="3" key="2">
    <citation type="submission" date="2015-01" db="EMBL/GenBank/DDBJ databases">
        <title>Evolutionary Origins and Diversification of the Mycorrhizal Mutualists.</title>
        <authorList>
            <consortium name="DOE Joint Genome Institute"/>
            <consortium name="Mycorrhizal Genomics Consortium"/>
            <person name="Kohler A."/>
            <person name="Kuo A."/>
            <person name="Nagy L.G."/>
            <person name="Floudas D."/>
            <person name="Copeland A."/>
            <person name="Barry K.W."/>
            <person name="Cichocki N."/>
            <person name="Veneault-Fourrey C."/>
            <person name="LaButti K."/>
            <person name="Lindquist E.A."/>
            <person name="Lipzen A."/>
            <person name="Lundell T."/>
            <person name="Morin E."/>
            <person name="Murat C."/>
            <person name="Riley R."/>
            <person name="Ohm R."/>
            <person name="Sun H."/>
            <person name="Tunlid A."/>
            <person name="Henrissat B."/>
            <person name="Grigoriev I.V."/>
            <person name="Hibbett D.S."/>
            <person name="Martin F."/>
        </authorList>
    </citation>
    <scope>NUCLEOTIDE SEQUENCE [LARGE SCALE GENOMIC DNA]</scope>
    <source>
        <strain evidence="3">UH-Slu-Lm8-n1</strain>
    </source>
</reference>
<dbReference type="GO" id="GO:0005524">
    <property type="term" value="F:ATP binding"/>
    <property type="evidence" value="ECO:0007669"/>
    <property type="project" value="InterPro"/>
</dbReference>